<dbReference type="GO" id="GO:0043829">
    <property type="term" value="F:tRNA-specific adenosine-37 deaminase activity"/>
    <property type="evidence" value="ECO:0007669"/>
    <property type="project" value="TreeGrafter"/>
</dbReference>
<dbReference type="Pfam" id="PF02137">
    <property type="entry name" value="A_deamin"/>
    <property type="match status" value="1"/>
</dbReference>
<dbReference type="RefSeq" id="XP_042997783.1">
    <property type="nucleotide sequence ID" value="XM_043141849.1"/>
</dbReference>
<feature type="domain" description="A to I editase" evidence="2">
    <location>
        <begin position="55"/>
        <end position="389"/>
    </location>
</feature>
<gene>
    <name evidence="3" type="ORF">UV8b_04351</name>
</gene>
<name>A0A8E5HR36_USTVR</name>
<evidence type="ECO:0000313" key="4">
    <source>
        <dbReference type="Proteomes" id="UP000027002"/>
    </source>
</evidence>
<reference evidence="3" key="1">
    <citation type="submission" date="2020-03" db="EMBL/GenBank/DDBJ databases">
        <title>A mixture of massive structural variations and highly conserved coding sequences in Ustilaginoidea virens genome.</title>
        <authorList>
            <person name="Zhang K."/>
            <person name="Zhao Z."/>
            <person name="Zhang Z."/>
            <person name="Li Y."/>
            <person name="Hsiang T."/>
            <person name="Sun W."/>
        </authorList>
    </citation>
    <scope>NUCLEOTIDE SEQUENCE</scope>
    <source>
        <strain evidence="3">UV-8b</strain>
    </source>
</reference>
<dbReference type="InterPro" id="IPR002466">
    <property type="entry name" value="A_deamin"/>
</dbReference>
<accession>A0A8E5HR36</accession>
<dbReference type="PANTHER" id="PTHR47803">
    <property type="entry name" value="TRNA-SPECIFIC ADENOSINE DEAMINASE 1"/>
    <property type="match status" value="1"/>
</dbReference>
<dbReference type="GO" id="GO:0002100">
    <property type="term" value="P:tRNA wobble adenosine to inosine editing"/>
    <property type="evidence" value="ECO:0007669"/>
    <property type="project" value="InterPro"/>
</dbReference>
<dbReference type="PANTHER" id="PTHR47803:SF1">
    <property type="entry name" value="TRNA-SPECIFIC ADENOSINE DEAMINASE 1"/>
    <property type="match status" value="1"/>
</dbReference>
<protein>
    <recommendedName>
        <fullName evidence="2">A to I editase domain-containing protein</fullName>
    </recommendedName>
</protein>
<organism evidence="3 4">
    <name type="scientific">Ustilaginoidea virens</name>
    <name type="common">Rice false smut fungus</name>
    <name type="synonym">Villosiclava virens</name>
    <dbReference type="NCBI Taxonomy" id="1159556"/>
    <lineage>
        <taxon>Eukaryota</taxon>
        <taxon>Fungi</taxon>
        <taxon>Dikarya</taxon>
        <taxon>Ascomycota</taxon>
        <taxon>Pezizomycotina</taxon>
        <taxon>Sordariomycetes</taxon>
        <taxon>Hypocreomycetidae</taxon>
        <taxon>Hypocreales</taxon>
        <taxon>Clavicipitaceae</taxon>
        <taxon>Ustilaginoidea</taxon>
    </lineage>
</organism>
<sequence>MPTPRRADLVAGSVTSQFGRLPAKSKPGVRDNGIHEWVPLSGIVADQDGKLTCLALATGAKCLPASKLGQTDGNAIHDWHAEILAIRAFNRYLLDECRRLQQGKPSAVLQTSPGDAAHPFALRDNVKLHMYCSEAPCGDASMELVMAAQEDASPWRTAPPADAGAGADSSTLPGRAHFSQLGIVRRKPARRDAPPTLSKSCSDKITLKQCTSLLSSLTSLLVDPANAYLESLVLPESQFSESGCQRAFSRRVGSLADASWPGGYKFRAFAVETTREVFDLSRRSVGARADKVAPSNLAAAWTCSGVEETILGGVVRGRRPFEEKGASSMSRRQVWMLARALSDALPCSRDVRRALAGQTYQEVKDAELLADRQRVKRQVRESALTGWVRNLGDSSFSIH</sequence>
<dbReference type="GeneID" id="66065129"/>
<dbReference type="OrthoDB" id="10268011at2759"/>
<feature type="compositionally biased region" description="Low complexity" evidence="1">
    <location>
        <begin position="158"/>
        <end position="171"/>
    </location>
</feature>
<dbReference type="PROSITE" id="PS50141">
    <property type="entry name" value="A_DEAMIN_EDITASE"/>
    <property type="match status" value="1"/>
</dbReference>
<evidence type="ECO:0000313" key="3">
    <source>
        <dbReference type="EMBL" id="QUC20110.1"/>
    </source>
</evidence>
<dbReference type="Proteomes" id="UP000027002">
    <property type="component" value="Chromosome 3"/>
</dbReference>
<dbReference type="GO" id="GO:0003723">
    <property type="term" value="F:RNA binding"/>
    <property type="evidence" value="ECO:0007669"/>
    <property type="project" value="InterPro"/>
</dbReference>
<evidence type="ECO:0000256" key="1">
    <source>
        <dbReference type="SAM" id="MobiDB-lite"/>
    </source>
</evidence>
<evidence type="ECO:0000259" key="2">
    <source>
        <dbReference type="PROSITE" id="PS50141"/>
    </source>
</evidence>
<dbReference type="SMART" id="SM00552">
    <property type="entry name" value="ADEAMc"/>
    <property type="match status" value="1"/>
</dbReference>
<dbReference type="KEGG" id="uvi:66065129"/>
<dbReference type="EMBL" id="CP072755">
    <property type="protein sequence ID" value="QUC20110.1"/>
    <property type="molecule type" value="Genomic_DNA"/>
</dbReference>
<keyword evidence="4" id="KW-1185">Reference proteome</keyword>
<dbReference type="InterPro" id="IPR042935">
    <property type="entry name" value="Tad1"/>
</dbReference>
<dbReference type="AlphaFoldDB" id="A0A8E5HR36"/>
<proteinExistence type="predicted"/>
<feature type="region of interest" description="Disordered" evidence="1">
    <location>
        <begin position="154"/>
        <end position="174"/>
    </location>
</feature>